<dbReference type="GO" id="GO:0015074">
    <property type="term" value="P:DNA integration"/>
    <property type="evidence" value="ECO:0007669"/>
    <property type="project" value="InterPro"/>
</dbReference>
<evidence type="ECO:0000313" key="2">
    <source>
        <dbReference type="EMBL" id="KAF0688829.1"/>
    </source>
</evidence>
<feature type="domain" description="Integrase catalytic" evidence="1">
    <location>
        <begin position="1"/>
        <end position="117"/>
    </location>
</feature>
<feature type="non-terminal residue" evidence="2">
    <location>
        <position position="1"/>
    </location>
</feature>
<protein>
    <submittedName>
        <fullName evidence="2">IgE-binding protein-like</fullName>
    </submittedName>
</protein>
<dbReference type="InterPro" id="IPR012337">
    <property type="entry name" value="RNaseH-like_sf"/>
</dbReference>
<organism evidence="2 3">
    <name type="scientific">Aphis craccivora</name>
    <name type="common">Cowpea aphid</name>
    <dbReference type="NCBI Taxonomy" id="307492"/>
    <lineage>
        <taxon>Eukaryota</taxon>
        <taxon>Metazoa</taxon>
        <taxon>Ecdysozoa</taxon>
        <taxon>Arthropoda</taxon>
        <taxon>Hexapoda</taxon>
        <taxon>Insecta</taxon>
        <taxon>Pterygota</taxon>
        <taxon>Neoptera</taxon>
        <taxon>Paraneoptera</taxon>
        <taxon>Hemiptera</taxon>
        <taxon>Sternorrhyncha</taxon>
        <taxon>Aphidomorpha</taxon>
        <taxon>Aphidoidea</taxon>
        <taxon>Aphididae</taxon>
        <taxon>Aphidini</taxon>
        <taxon>Aphis</taxon>
        <taxon>Aphis</taxon>
    </lineage>
</organism>
<dbReference type="EMBL" id="VUJU01016519">
    <property type="protein sequence ID" value="KAF0688829.1"/>
    <property type="molecule type" value="Genomic_DNA"/>
</dbReference>
<feature type="non-terminal residue" evidence="2">
    <location>
        <position position="149"/>
    </location>
</feature>
<reference evidence="2 3" key="1">
    <citation type="submission" date="2019-08" db="EMBL/GenBank/DDBJ databases">
        <title>Whole genome of Aphis craccivora.</title>
        <authorList>
            <person name="Voronova N.V."/>
            <person name="Shulinski R.S."/>
            <person name="Bandarenka Y.V."/>
            <person name="Zhorov D.G."/>
            <person name="Warner D."/>
        </authorList>
    </citation>
    <scope>NUCLEOTIDE SEQUENCE [LARGE SCALE GENOMIC DNA]</scope>
    <source>
        <strain evidence="2">180601</strain>
        <tissue evidence="2">Whole Body</tissue>
    </source>
</reference>
<sequence>LPNHQANTIAEAFVINFVCTHGIPQTILTDQGTDFLSKIFTEVCKLLQINKINTSPFHPQTNDSLERSRTLTEYLRHYVDKKLNNWDEYLPYAFFVYNSTEHTSTGYQPYSLLYGRPLEIPVKLSHEPEPRYNYDNYYFDLKQKMQESH</sequence>
<dbReference type="SUPFAM" id="SSF53098">
    <property type="entry name" value="Ribonuclease H-like"/>
    <property type="match status" value="1"/>
</dbReference>
<dbReference type="InterPro" id="IPR036397">
    <property type="entry name" value="RNaseH_sf"/>
</dbReference>
<dbReference type="GO" id="GO:0003676">
    <property type="term" value="F:nucleic acid binding"/>
    <property type="evidence" value="ECO:0007669"/>
    <property type="project" value="InterPro"/>
</dbReference>
<dbReference type="Proteomes" id="UP000478052">
    <property type="component" value="Unassembled WGS sequence"/>
</dbReference>
<proteinExistence type="predicted"/>
<dbReference type="AlphaFoldDB" id="A0A6G0VJL9"/>
<dbReference type="PANTHER" id="PTHR37984:SF15">
    <property type="entry name" value="INTEGRASE CATALYTIC DOMAIN-CONTAINING PROTEIN"/>
    <property type="match status" value="1"/>
</dbReference>
<accession>A0A6G0VJL9</accession>
<dbReference type="PROSITE" id="PS50994">
    <property type="entry name" value="INTEGRASE"/>
    <property type="match status" value="1"/>
</dbReference>
<evidence type="ECO:0000313" key="3">
    <source>
        <dbReference type="Proteomes" id="UP000478052"/>
    </source>
</evidence>
<dbReference type="InterPro" id="IPR001584">
    <property type="entry name" value="Integrase_cat-core"/>
</dbReference>
<dbReference type="Gene3D" id="3.30.420.10">
    <property type="entry name" value="Ribonuclease H-like superfamily/Ribonuclease H"/>
    <property type="match status" value="1"/>
</dbReference>
<gene>
    <name evidence="2" type="ORF">FWK35_00036007</name>
</gene>
<comment type="caution">
    <text evidence="2">The sequence shown here is derived from an EMBL/GenBank/DDBJ whole genome shotgun (WGS) entry which is preliminary data.</text>
</comment>
<name>A0A6G0VJL9_APHCR</name>
<evidence type="ECO:0000259" key="1">
    <source>
        <dbReference type="PROSITE" id="PS50994"/>
    </source>
</evidence>
<dbReference type="InterPro" id="IPR050951">
    <property type="entry name" value="Retrovirus_Pol_polyprotein"/>
</dbReference>
<keyword evidence="3" id="KW-1185">Reference proteome</keyword>
<dbReference type="OrthoDB" id="6620090at2759"/>
<dbReference type="PANTHER" id="PTHR37984">
    <property type="entry name" value="PROTEIN CBG26694"/>
    <property type="match status" value="1"/>
</dbReference>